<dbReference type="EMBL" id="AFBR01000028">
    <property type="protein sequence ID" value="EGG55331.1"/>
    <property type="molecule type" value="Genomic_DNA"/>
</dbReference>
<comment type="caution">
    <text evidence="1">The sequence shown here is derived from an EMBL/GenBank/DDBJ whole genome shotgun (WGS) entry which is preliminary data.</text>
</comment>
<dbReference type="Proteomes" id="UP000005546">
    <property type="component" value="Unassembled WGS sequence"/>
</dbReference>
<proteinExistence type="predicted"/>
<dbReference type="HOGENOM" id="CLU_2393671_0_0_10"/>
<dbReference type="STRING" id="762982.HMPREF9442_01204"/>
<keyword evidence="2" id="KW-1185">Reference proteome</keyword>
<accession>F3QSP4</accession>
<evidence type="ECO:0000313" key="2">
    <source>
        <dbReference type="Proteomes" id="UP000005546"/>
    </source>
</evidence>
<organism evidence="1 2">
    <name type="scientific">Paraprevotella xylaniphila YIT 11841</name>
    <dbReference type="NCBI Taxonomy" id="762982"/>
    <lineage>
        <taxon>Bacteria</taxon>
        <taxon>Pseudomonadati</taxon>
        <taxon>Bacteroidota</taxon>
        <taxon>Bacteroidia</taxon>
        <taxon>Bacteroidales</taxon>
        <taxon>Prevotellaceae</taxon>
        <taxon>Paraprevotella</taxon>
    </lineage>
</organism>
<dbReference type="AlphaFoldDB" id="F3QSP4"/>
<protein>
    <submittedName>
        <fullName evidence="1">Uncharacterized protein</fullName>
    </submittedName>
</protein>
<evidence type="ECO:0000313" key="1">
    <source>
        <dbReference type="EMBL" id="EGG55331.1"/>
    </source>
</evidence>
<sequence>MIMGMWSILEEGRDDYGRGFGMRDGGEIEEAYREGCRHGYEKAMNEMRGGMGFRESGNYSGGNGYGNRGYGERYDMGERRMPGYFPEYPRMDEMGERRRRRANGEFY</sequence>
<name>F3QSP4_9BACT</name>
<reference evidence="1 2" key="1">
    <citation type="submission" date="2011-02" db="EMBL/GenBank/DDBJ databases">
        <authorList>
            <person name="Weinstock G."/>
            <person name="Sodergren E."/>
            <person name="Clifton S."/>
            <person name="Fulton L."/>
            <person name="Fulton B."/>
            <person name="Courtney L."/>
            <person name="Fronick C."/>
            <person name="Harrison M."/>
            <person name="Strong C."/>
            <person name="Farmer C."/>
            <person name="Delahaunty K."/>
            <person name="Markovic C."/>
            <person name="Hall O."/>
            <person name="Minx P."/>
            <person name="Tomlinson C."/>
            <person name="Mitreva M."/>
            <person name="Hou S."/>
            <person name="Chen J."/>
            <person name="Wollam A."/>
            <person name="Pepin K.H."/>
            <person name="Johnson M."/>
            <person name="Bhonagiri V."/>
            <person name="Zhang X."/>
            <person name="Suruliraj S."/>
            <person name="Warren W."/>
            <person name="Chinwalla A."/>
            <person name="Mardis E.R."/>
            <person name="Wilson R.K."/>
        </authorList>
    </citation>
    <scope>NUCLEOTIDE SEQUENCE [LARGE SCALE GENOMIC DNA]</scope>
    <source>
        <strain evidence="1 2">YIT 11841</strain>
    </source>
</reference>
<gene>
    <name evidence="1" type="ORF">HMPREF9442_01204</name>
</gene>